<keyword evidence="4 7" id="KW-1133">Transmembrane helix</keyword>
<protein>
    <recommendedName>
        <fullName evidence="8">Yip1 domain-containing protein</fullName>
    </recommendedName>
</protein>
<comment type="subcellular location">
    <subcellularLocation>
        <location evidence="1">Membrane</location>
        <topology evidence="1">Multi-pass membrane protein</topology>
    </subcellularLocation>
</comment>
<dbReference type="InterPro" id="IPR039765">
    <property type="entry name" value="Yip5/YIPF1/YIPF2"/>
</dbReference>
<dbReference type="GO" id="GO:0031267">
    <property type="term" value="F:small GTPase binding"/>
    <property type="evidence" value="ECO:0007669"/>
    <property type="project" value="InterPro"/>
</dbReference>
<keyword evidence="5 7" id="KW-0472">Membrane</keyword>
<feature type="compositionally biased region" description="Gly residues" evidence="6">
    <location>
        <begin position="1"/>
        <end position="17"/>
    </location>
</feature>
<evidence type="ECO:0000256" key="1">
    <source>
        <dbReference type="ARBA" id="ARBA00004141"/>
    </source>
</evidence>
<keyword evidence="3 7" id="KW-0812">Transmembrane</keyword>
<comment type="caution">
    <text evidence="9">The sequence shown here is derived from an EMBL/GenBank/DDBJ whole genome shotgun (WGS) entry which is preliminary data.</text>
</comment>
<dbReference type="InterPro" id="IPR006977">
    <property type="entry name" value="Yip1_dom"/>
</dbReference>
<evidence type="ECO:0000256" key="2">
    <source>
        <dbReference type="ARBA" id="ARBA00010596"/>
    </source>
</evidence>
<feature type="transmembrane region" description="Helical" evidence="7">
    <location>
        <begin position="385"/>
        <end position="407"/>
    </location>
</feature>
<accession>A0A836B7J5</accession>
<feature type="compositionally biased region" description="Gly residues" evidence="6">
    <location>
        <begin position="57"/>
        <end position="68"/>
    </location>
</feature>
<dbReference type="GO" id="GO:0005794">
    <property type="term" value="C:Golgi apparatus"/>
    <property type="evidence" value="ECO:0007669"/>
    <property type="project" value="InterPro"/>
</dbReference>
<dbReference type="GO" id="GO:0016192">
    <property type="term" value="P:vesicle-mediated transport"/>
    <property type="evidence" value="ECO:0007669"/>
    <property type="project" value="InterPro"/>
</dbReference>
<feature type="region of interest" description="Disordered" evidence="6">
    <location>
        <begin position="1"/>
        <end position="80"/>
    </location>
</feature>
<feature type="region of interest" description="Disordered" evidence="6">
    <location>
        <begin position="111"/>
        <end position="159"/>
    </location>
</feature>
<evidence type="ECO:0000313" key="9">
    <source>
        <dbReference type="EMBL" id="KAG2449783.1"/>
    </source>
</evidence>
<dbReference type="PANTHER" id="PTHR12822">
    <property type="entry name" value="PROTEIN YIPF"/>
    <property type="match status" value="1"/>
</dbReference>
<comment type="similarity">
    <text evidence="2">Belongs to the YIP1 family.</text>
</comment>
<feature type="transmembrane region" description="Helical" evidence="7">
    <location>
        <begin position="294"/>
        <end position="316"/>
    </location>
</feature>
<evidence type="ECO:0000256" key="4">
    <source>
        <dbReference type="ARBA" id="ARBA00022989"/>
    </source>
</evidence>
<dbReference type="GO" id="GO:0016020">
    <property type="term" value="C:membrane"/>
    <property type="evidence" value="ECO:0007669"/>
    <property type="project" value="UniProtKB-SubCell"/>
</dbReference>
<dbReference type="AlphaFoldDB" id="A0A836B7J5"/>
<gene>
    <name evidence="9" type="ORF">HYH02_005307</name>
</gene>
<feature type="transmembrane region" description="Helical" evidence="7">
    <location>
        <begin position="356"/>
        <end position="373"/>
    </location>
</feature>
<evidence type="ECO:0000256" key="3">
    <source>
        <dbReference type="ARBA" id="ARBA00022692"/>
    </source>
</evidence>
<evidence type="ECO:0000256" key="7">
    <source>
        <dbReference type="SAM" id="Phobius"/>
    </source>
</evidence>
<organism evidence="9 10">
    <name type="scientific">Chlamydomonas schloesseri</name>
    <dbReference type="NCBI Taxonomy" id="2026947"/>
    <lineage>
        <taxon>Eukaryota</taxon>
        <taxon>Viridiplantae</taxon>
        <taxon>Chlorophyta</taxon>
        <taxon>core chlorophytes</taxon>
        <taxon>Chlorophyceae</taxon>
        <taxon>CS clade</taxon>
        <taxon>Chlamydomonadales</taxon>
        <taxon>Chlamydomonadaceae</taxon>
        <taxon>Chlamydomonas</taxon>
    </lineage>
</organism>
<dbReference type="PANTHER" id="PTHR12822:SF2">
    <property type="entry name" value="PROTEIN YIPF"/>
    <property type="match status" value="1"/>
</dbReference>
<evidence type="ECO:0000313" key="10">
    <source>
        <dbReference type="Proteomes" id="UP000613740"/>
    </source>
</evidence>
<feature type="domain" description="Yip1" evidence="8">
    <location>
        <begin position="197"/>
        <end position="400"/>
    </location>
</feature>
<evidence type="ECO:0000256" key="5">
    <source>
        <dbReference type="ARBA" id="ARBA00023136"/>
    </source>
</evidence>
<reference evidence="9" key="1">
    <citation type="journal article" date="2020" name="bioRxiv">
        <title>Comparative genomics of Chlamydomonas.</title>
        <authorList>
            <person name="Craig R.J."/>
            <person name="Hasan A.R."/>
            <person name="Ness R.W."/>
            <person name="Keightley P.D."/>
        </authorList>
    </citation>
    <scope>NUCLEOTIDE SEQUENCE</scope>
    <source>
        <strain evidence="9">CCAP 11/173</strain>
    </source>
</reference>
<evidence type="ECO:0000259" key="8">
    <source>
        <dbReference type="Pfam" id="PF04893"/>
    </source>
</evidence>
<dbReference type="Proteomes" id="UP000613740">
    <property type="component" value="Unassembled WGS sequence"/>
</dbReference>
<name>A0A836B7J5_9CHLO</name>
<feature type="transmembrane region" description="Helical" evidence="7">
    <location>
        <begin position="216"/>
        <end position="238"/>
    </location>
</feature>
<proteinExistence type="inferred from homology"/>
<dbReference type="EMBL" id="JAEHOD010000013">
    <property type="protein sequence ID" value="KAG2449783.1"/>
    <property type="molecule type" value="Genomic_DNA"/>
</dbReference>
<dbReference type="Pfam" id="PF04893">
    <property type="entry name" value="Yip1"/>
    <property type="match status" value="1"/>
</dbReference>
<evidence type="ECO:0000256" key="6">
    <source>
        <dbReference type="SAM" id="MobiDB-lite"/>
    </source>
</evidence>
<keyword evidence="10" id="KW-1185">Reference proteome</keyword>
<feature type="transmembrane region" description="Helical" evidence="7">
    <location>
        <begin position="328"/>
        <end position="350"/>
    </location>
</feature>
<dbReference type="OrthoDB" id="10256463at2759"/>
<sequence length="410" mass="43608">MQGAGPPGGHNPFGGPGANPFNAYQVDTTAQFSDEVVPAVPQQPVGPPGGAFAPQGAWGGAGAAGAWGGAPQQPSAASFGPQHVNLQFTDTTAPQYVSGTMGRGEERQNLVHHGAGSTDPGASSSLPGGAAFPTPHQQPYSAADAAPAGGVPGAGGERAHREDYTKYPFYNVRRYREYFDVDTNDVLWRVGNSMIGVFRPNFMEVTMKNPDLYGPFWAATTLVFITAVAGNFVSWLAWRKNNSVSPPPPARVPSPVPSPSPALADSGASDLVNMGRLLLSKAAQDQWFTDYTKLATSAAIFYGYIFIVGLIVWGVVKWFRGELKIVNVFCIYGYCLTVYVPVSIACVVPINWLQWLLVMLATALGAGFLFMNFKNTIYAAAPAKAVPVLLAIVLAHIGLGLGLKLYFFQY</sequence>